<dbReference type="OrthoDB" id="1466667at2"/>
<reference evidence="3" key="2">
    <citation type="submission" date="2012-03" db="EMBL/GenBank/DDBJ databases">
        <title>Complete genome sequence of Flavobacterium indicum GPTSA100-9T, isolated from warm spring water.</title>
        <authorList>
            <person name="Barbier P."/>
            <person name="Houel A."/>
            <person name="Loux V."/>
            <person name="Poulain J."/>
            <person name="Bernardet J.-F."/>
            <person name="Touchon M."/>
            <person name="Duchaud E."/>
        </authorList>
    </citation>
    <scope>NUCLEOTIDE SEQUENCE [LARGE SCALE GENOMIC DNA]</scope>
    <source>
        <strain evidence="3">DSM 17447 / CIP 109464 / GPTSA100-9</strain>
    </source>
</reference>
<dbReference type="InterPro" id="IPR005548">
    <property type="entry name" value="Cell_div_FtsQ/DivIB_C"/>
</dbReference>
<dbReference type="GO" id="GO:0051301">
    <property type="term" value="P:cell division"/>
    <property type="evidence" value="ECO:0007669"/>
    <property type="project" value="UniProtKB-KW"/>
</dbReference>
<sequence>MKRFKWQNIRLLLMVFVMVFLYSFAINRNEKRKITKIEVEFQGDNKMFLTHEMVNNLLIQNLKHASTIEKEQVDLKDLESVLENHPFIDDAEVFTSEDGMLITKVKQKSPIARIVNNNRNFYVDKNGSVFELSNVYSARVPLVKGIIKDEFKKGFVGTLNEINKDDFLKKNIIAIEILKDGGLKMLTREHDFEILFGKPILIEKKFKNYKAFYQFASRDTLLDKYKSINLMFTQQVVCAK</sequence>
<keyword evidence="2" id="KW-0131">Cell cycle</keyword>
<gene>
    <name evidence="2" type="primary">ftsQ</name>
    <name evidence="2" type="ordered locus">KQS_11545</name>
</gene>
<dbReference type="KEGG" id="fin:KQS_11545"/>
<protein>
    <submittedName>
        <fullName evidence="2">Cell division protein FtsQ</fullName>
    </submittedName>
</protein>
<accession>H8XQ07</accession>
<evidence type="ECO:0000313" key="2">
    <source>
        <dbReference type="EMBL" id="CCG54223.1"/>
    </source>
</evidence>
<dbReference type="PATRIC" id="fig|1094466.5.peg.2260"/>
<keyword evidence="3" id="KW-1185">Reference proteome</keyword>
<dbReference type="AlphaFoldDB" id="H8XQ07"/>
<organism evidence="2 3">
    <name type="scientific">Flavobacterium indicum (strain DSM 17447 / CIP 109464 / GPTSA100-9)</name>
    <dbReference type="NCBI Taxonomy" id="1094466"/>
    <lineage>
        <taxon>Bacteria</taxon>
        <taxon>Pseudomonadati</taxon>
        <taxon>Bacteroidota</taxon>
        <taxon>Flavobacteriia</taxon>
        <taxon>Flavobacteriales</taxon>
        <taxon>Flavobacteriaceae</taxon>
        <taxon>Flavobacterium</taxon>
    </lineage>
</organism>
<feature type="domain" description="Cell division protein FtsQ/DivIB C-terminal" evidence="1">
    <location>
        <begin position="113"/>
        <end position="214"/>
    </location>
</feature>
<evidence type="ECO:0000259" key="1">
    <source>
        <dbReference type="Pfam" id="PF03799"/>
    </source>
</evidence>
<dbReference type="Pfam" id="PF03799">
    <property type="entry name" value="FtsQ_DivIB_C"/>
    <property type="match status" value="1"/>
</dbReference>
<dbReference type="EMBL" id="HE774682">
    <property type="protein sequence ID" value="CCG54223.1"/>
    <property type="molecule type" value="Genomic_DNA"/>
</dbReference>
<evidence type="ECO:0000313" key="3">
    <source>
        <dbReference type="Proteomes" id="UP000007599"/>
    </source>
</evidence>
<keyword evidence="2" id="KW-0132">Cell division</keyword>
<dbReference type="RefSeq" id="WP_014389341.1">
    <property type="nucleotide sequence ID" value="NC_017025.1"/>
</dbReference>
<reference evidence="2 3" key="1">
    <citation type="journal article" date="2012" name="J. Bacteriol.">
        <title>Complete Genome Sequence of Flavobacterium indicum GPSTA100-9T, Isolated from Warm Spring Water.</title>
        <authorList>
            <person name="Barbier P."/>
            <person name="Houel A."/>
            <person name="Loux V."/>
            <person name="Poulain J."/>
            <person name="Bernardet J.F."/>
            <person name="Touchon M."/>
            <person name="Duchaud E."/>
        </authorList>
    </citation>
    <scope>NUCLEOTIDE SEQUENCE [LARGE SCALE GENOMIC DNA]</scope>
    <source>
        <strain evidence="3">DSM 17447 / CIP 109464 / GPTSA100-9</strain>
    </source>
</reference>
<name>H8XQ07_FLAIG</name>
<dbReference type="Proteomes" id="UP000007599">
    <property type="component" value="Chromosome I"/>
</dbReference>
<dbReference type="eggNOG" id="COG1589">
    <property type="taxonomic scope" value="Bacteria"/>
</dbReference>
<dbReference type="HOGENOM" id="CLU_064655_1_1_10"/>
<proteinExistence type="predicted"/>
<dbReference type="STRING" id="1094466.KQS_11545"/>